<evidence type="ECO:0000256" key="1">
    <source>
        <dbReference type="ARBA" id="ARBA00022490"/>
    </source>
</evidence>
<dbReference type="PROSITE" id="PS00113">
    <property type="entry name" value="ADENYLATE_KINASE"/>
    <property type="match status" value="1"/>
</dbReference>
<dbReference type="EMBL" id="GECZ01025885">
    <property type="protein sequence ID" value="JAS43884.1"/>
    <property type="molecule type" value="Transcribed_RNA"/>
</dbReference>
<dbReference type="EMBL" id="GECZ01001675">
    <property type="protein sequence ID" value="JAS68094.1"/>
    <property type="molecule type" value="Transcribed_RNA"/>
</dbReference>
<feature type="binding site" evidence="9">
    <location>
        <position position="58"/>
    </location>
    <ligand>
        <name>a ribonucleoside 5'-phosphate</name>
        <dbReference type="ChEBI" id="CHEBI:58043"/>
    </ligand>
</feature>
<proteinExistence type="inferred from homology"/>
<dbReference type="GO" id="GO:0005634">
    <property type="term" value="C:nucleus"/>
    <property type="evidence" value="ECO:0007669"/>
    <property type="project" value="UniProtKB-SubCell"/>
</dbReference>
<dbReference type="InterPro" id="IPR000850">
    <property type="entry name" value="Adenylat/UMP-CMP_kin"/>
</dbReference>
<dbReference type="EMBL" id="GECZ01026144">
    <property type="protein sequence ID" value="JAS43625.1"/>
    <property type="molecule type" value="Transcribed_RNA"/>
</dbReference>
<feature type="binding site" evidence="9">
    <location>
        <position position="166"/>
    </location>
    <ligand>
        <name>a ribonucleoside 5'-phosphate</name>
        <dbReference type="ChEBI" id="CHEBI:58043"/>
    </ligand>
</feature>
<dbReference type="CDD" id="cd01428">
    <property type="entry name" value="ADK"/>
    <property type="match status" value="1"/>
</dbReference>
<evidence type="ECO:0000256" key="6">
    <source>
        <dbReference type="ARBA" id="ARBA00022975"/>
    </source>
</evidence>
<evidence type="ECO:0000313" key="13">
    <source>
        <dbReference type="EMBL" id="JAS62886.1"/>
    </source>
</evidence>
<dbReference type="GO" id="GO:0050145">
    <property type="term" value="F:nucleoside monophosphate kinase activity"/>
    <property type="evidence" value="ECO:0007669"/>
    <property type="project" value="UniProtKB-ARBA"/>
</dbReference>
<evidence type="ECO:0000313" key="11">
    <source>
        <dbReference type="EMBL" id="JAS43625.1"/>
    </source>
</evidence>
<dbReference type="AlphaFoldDB" id="A0A1B6EIT6"/>
<keyword evidence="4 9" id="KW-0418">Kinase</keyword>
<dbReference type="InterPro" id="IPR006266">
    <property type="entry name" value="UMP_CMP_kinase"/>
</dbReference>
<dbReference type="EMBL" id="GECZ01006883">
    <property type="protein sequence ID" value="JAS62886.1"/>
    <property type="molecule type" value="Transcribed_RNA"/>
</dbReference>
<dbReference type="GO" id="GO:0005524">
    <property type="term" value="F:ATP binding"/>
    <property type="evidence" value="ECO:0007669"/>
    <property type="project" value="UniProtKB-KW"/>
</dbReference>
<evidence type="ECO:0000256" key="8">
    <source>
        <dbReference type="ARBA" id="ARBA00048116"/>
    </source>
</evidence>
<organism evidence="10">
    <name type="scientific">Cuerna arida</name>
    <dbReference type="NCBI Taxonomy" id="1464854"/>
    <lineage>
        <taxon>Eukaryota</taxon>
        <taxon>Metazoa</taxon>
        <taxon>Ecdysozoa</taxon>
        <taxon>Arthropoda</taxon>
        <taxon>Hexapoda</taxon>
        <taxon>Insecta</taxon>
        <taxon>Pterygota</taxon>
        <taxon>Neoptera</taxon>
        <taxon>Paraneoptera</taxon>
        <taxon>Hemiptera</taxon>
        <taxon>Auchenorrhyncha</taxon>
        <taxon>Membracoidea</taxon>
        <taxon>Cicadellidae</taxon>
        <taxon>Cicadellinae</taxon>
        <taxon>Proconiini</taxon>
        <taxon>Cuerna</taxon>
    </lineage>
</organism>
<keyword evidence="3 9" id="KW-0547">Nucleotide-binding</keyword>
<feature type="binding site" evidence="9">
    <location>
        <begin position="107"/>
        <end position="110"/>
    </location>
    <ligand>
        <name>a ribonucleoside 5'-phosphate</name>
        <dbReference type="ChEBI" id="CHEBI:58043"/>
    </ligand>
</feature>
<dbReference type="EC" id="2.7.4.14" evidence="9"/>
<feature type="binding site" evidence="9">
    <location>
        <position position="194"/>
    </location>
    <ligand>
        <name>ATP</name>
        <dbReference type="ChEBI" id="CHEBI:30616"/>
    </ligand>
</feature>
<evidence type="ECO:0000256" key="2">
    <source>
        <dbReference type="ARBA" id="ARBA00022679"/>
    </source>
</evidence>
<dbReference type="InterPro" id="IPR033690">
    <property type="entry name" value="Adenylat_kinase_CS"/>
</dbReference>
<dbReference type="GO" id="GO:0006221">
    <property type="term" value="P:pyrimidine nucleotide biosynthetic process"/>
    <property type="evidence" value="ECO:0007669"/>
    <property type="project" value="UniProtKB-UniRule"/>
</dbReference>
<evidence type="ECO:0000256" key="5">
    <source>
        <dbReference type="ARBA" id="ARBA00022840"/>
    </source>
</evidence>
<feature type="region of interest" description="NMPbind" evidence="9">
    <location>
        <begin position="52"/>
        <end position="82"/>
    </location>
</feature>
<comment type="function">
    <text evidence="9">Catalyzes the phosphorylation of pyrimidine nucleoside monophosphates at the expense of ATP. Plays an important role in de novo pyrimidine nucleotide biosynthesis. Has preference for UMP and CMP as phosphate acceptors.</text>
</comment>
<name>A0A1B6EIT6_9HEMI</name>
<feature type="binding site" evidence="9">
    <location>
        <begin position="80"/>
        <end position="82"/>
    </location>
    <ligand>
        <name>a ribonucleoside 5'-phosphate</name>
        <dbReference type="ChEBI" id="CHEBI:58043"/>
    </ligand>
</feature>
<dbReference type="GO" id="GO:0006207">
    <property type="term" value="P:'de novo' pyrimidine nucleobase biosynthetic process"/>
    <property type="evidence" value="ECO:0007669"/>
    <property type="project" value="InterPro"/>
</dbReference>
<comment type="caution">
    <text evidence="9">Lacks conserved residue(s) required for the propagation of feature annotation.</text>
</comment>
<reference evidence="10" key="1">
    <citation type="submission" date="2015-11" db="EMBL/GenBank/DDBJ databases">
        <title>De novo transcriptome assembly of four potential Pierce s Disease insect vectors from Arizona vineyards.</title>
        <authorList>
            <person name="Tassone E.E."/>
        </authorList>
    </citation>
    <scope>NUCLEOTIDE SEQUENCE</scope>
</reference>
<keyword evidence="1 9" id="KW-0963">Cytoplasm</keyword>
<evidence type="ECO:0000256" key="4">
    <source>
        <dbReference type="ARBA" id="ARBA00022777"/>
    </source>
</evidence>
<keyword evidence="5 9" id="KW-0067">ATP-binding</keyword>
<dbReference type="Pfam" id="PF00406">
    <property type="entry name" value="ADK"/>
    <property type="match status" value="1"/>
</dbReference>
<evidence type="ECO:0000256" key="3">
    <source>
        <dbReference type="ARBA" id="ARBA00022741"/>
    </source>
</evidence>
<protein>
    <recommendedName>
        <fullName evidence="9">UMP-CMP kinase</fullName>
        <ecNumber evidence="9">2.7.4.14</ecNumber>
    </recommendedName>
    <alternativeName>
        <fullName evidence="9">Deoxycytidylate kinase</fullName>
        <shortName evidence="9">CK</shortName>
        <shortName evidence="9">dCMP kinase</shortName>
    </alternativeName>
    <alternativeName>
        <fullName evidence="9">Uridine monophosphate/cytidine monophosphate kinase</fullName>
        <shortName evidence="9">UMP/CMP kinase</shortName>
        <shortName evidence="9">UMP/CMPK</shortName>
    </alternativeName>
</protein>
<evidence type="ECO:0000313" key="12">
    <source>
        <dbReference type="EMBL" id="JAS43884.1"/>
    </source>
</evidence>
<evidence type="ECO:0000313" key="10">
    <source>
        <dbReference type="EMBL" id="JAS37840.1"/>
    </source>
</evidence>
<dbReference type="InterPro" id="IPR027417">
    <property type="entry name" value="P-loop_NTPase"/>
</dbReference>
<dbReference type="GO" id="GO:0005737">
    <property type="term" value="C:cytoplasm"/>
    <property type="evidence" value="ECO:0007669"/>
    <property type="project" value="UniProtKB-SubCell"/>
</dbReference>
<dbReference type="NCBIfam" id="TIGR01359">
    <property type="entry name" value="UMP_CMP_kin_fam"/>
    <property type="match status" value="1"/>
</dbReference>
<dbReference type="PRINTS" id="PR00094">
    <property type="entry name" value="ADENYLTKNASE"/>
</dbReference>
<comment type="catalytic activity">
    <reaction evidence="9">
        <text>dCMP + ATP = dCDP + ADP</text>
        <dbReference type="Rhea" id="RHEA:25094"/>
        <dbReference type="ChEBI" id="CHEBI:30616"/>
        <dbReference type="ChEBI" id="CHEBI:57566"/>
        <dbReference type="ChEBI" id="CHEBI:58593"/>
        <dbReference type="ChEBI" id="CHEBI:456216"/>
        <dbReference type="EC" id="2.7.4.14"/>
    </reaction>
</comment>
<comment type="catalytic activity">
    <reaction evidence="9">
        <text>CMP + ATP = CDP + ADP</text>
        <dbReference type="Rhea" id="RHEA:11600"/>
        <dbReference type="ChEBI" id="CHEBI:30616"/>
        <dbReference type="ChEBI" id="CHEBI:58069"/>
        <dbReference type="ChEBI" id="CHEBI:60377"/>
        <dbReference type="ChEBI" id="CHEBI:456216"/>
        <dbReference type="EC" id="2.7.4.14"/>
    </reaction>
</comment>
<keyword evidence="2 9" id="KW-0808">Transferase</keyword>
<comment type="subcellular location">
    <subcellularLocation>
        <location evidence="9">Cytoplasm</location>
    </subcellularLocation>
    <subcellularLocation>
        <location evidence="9">Nucleus</location>
    </subcellularLocation>
</comment>
<sequence length="211" mass="23944">MRQNLVLQFCKQIFKMGDVLKPKVVFVLGGPGAGKGTQCANIVKEFGFVHLSAGDLLREERSKPGTKYGELIEEHIRNGSIVPVEITCKLIEMAMQNSGKQKFLIDGFPRNENNLEGWNKAMAEKVELLFVLFFDCSQDICVQRCLKRGAQGSGRSDDNEESLKKRIQTFVNDSMPIIEHFKERKLVHRIDADQEPNEVFEDVKAIFQNIP</sequence>
<comment type="domain">
    <text evidence="9">Consists of three domains, a large central CORE domain and two small peripheral domains, NMPbind and LID, which undergo movements during catalysis. The LID domain closes over the site of phosphoryl transfer upon ATP binding. Assembling and dissambling the active center during each catalytic cycle provides an effective means to prevent ATP hydrolysis.</text>
</comment>
<evidence type="ECO:0000313" key="14">
    <source>
        <dbReference type="EMBL" id="JAS68094.1"/>
    </source>
</evidence>
<dbReference type="HAMAP" id="MF_03172">
    <property type="entry name" value="Adenylate_kinase_UMP_CMP_kin"/>
    <property type="match status" value="1"/>
</dbReference>
<evidence type="ECO:0000256" key="9">
    <source>
        <dbReference type="HAMAP-Rule" id="MF_03172"/>
    </source>
</evidence>
<feature type="binding site" evidence="9">
    <location>
        <begin position="32"/>
        <end position="37"/>
    </location>
    <ligand>
        <name>ATP</name>
        <dbReference type="ChEBI" id="CHEBI:30616"/>
    </ligand>
</feature>
<dbReference type="SUPFAM" id="SSF52540">
    <property type="entry name" value="P-loop containing nucleoside triphosphate hydrolases"/>
    <property type="match status" value="1"/>
</dbReference>
<evidence type="ECO:0000256" key="7">
    <source>
        <dbReference type="ARBA" id="ARBA00023242"/>
    </source>
</evidence>
<dbReference type="PANTHER" id="PTHR23359">
    <property type="entry name" value="NUCLEOTIDE KINASE"/>
    <property type="match status" value="1"/>
</dbReference>
<feature type="binding site" evidence="9">
    <location>
        <position position="155"/>
    </location>
    <ligand>
        <name>a ribonucleoside 5'-phosphate</name>
        <dbReference type="ChEBI" id="CHEBI:58043"/>
    </ligand>
</feature>
<dbReference type="FunFam" id="3.40.50.300:FF:000315">
    <property type="entry name" value="Adenylate kinase 1"/>
    <property type="match status" value="1"/>
</dbReference>
<keyword evidence="7 9" id="KW-0539">Nucleus</keyword>
<feature type="binding site" evidence="9">
    <location>
        <position position="148"/>
    </location>
    <ligand>
        <name>ATP</name>
        <dbReference type="ChEBI" id="CHEBI:30616"/>
    </ligand>
</feature>
<feature type="binding site" evidence="9">
    <location>
        <position position="114"/>
    </location>
    <ligand>
        <name>CMP</name>
        <dbReference type="ChEBI" id="CHEBI:60377"/>
    </ligand>
</feature>
<dbReference type="EMBL" id="GECZ01031929">
    <property type="protein sequence ID" value="JAS37840.1"/>
    <property type="molecule type" value="Transcribed_RNA"/>
</dbReference>
<gene>
    <name evidence="10" type="ORF">g.39679</name>
    <name evidence="11" type="ORF">g.39680</name>
    <name evidence="13" type="ORF">g.39681</name>
    <name evidence="12" type="ORF">g.39682</name>
    <name evidence="14" type="ORF">g.39683</name>
</gene>
<comment type="cofactor">
    <cofactor evidence="9">
        <name>Mg(2+)</name>
        <dbReference type="ChEBI" id="CHEBI:18420"/>
    </cofactor>
    <text evidence="9">Binds 1 Mg(2+) ion per monomer.</text>
</comment>
<comment type="catalytic activity">
    <reaction evidence="8 9">
        <text>UMP + ATP = UDP + ADP</text>
        <dbReference type="Rhea" id="RHEA:24400"/>
        <dbReference type="ChEBI" id="CHEBI:30616"/>
        <dbReference type="ChEBI" id="CHEBI:57865"/>
        <dbReference type="ChEBI" id="CHEBI:58223"/>
        <dbReference type="ChEBI" id="CHEBI:456216"/>
        <dbReference type="EC" id="2.7.4.14"/>
    </reaction>
</comment>
<accession>A0A1B6EIT6</accession>
<keyword evidence="6 9" id="KW-0665">Pyrimidine biosynthesis</keyword>
<comment type="subunit">
    <text evidence="9">Monomer.</text>
</comment>
<dbReference type="Gene3D" id="3.40.50.300">
    <property type="entry name" value="P-loop containing nucleotide triphosphate hydrolases"/>
    <property type="match status" value="1"/>
</dbReference>
<dbReference type="HAMAP" id="MF_00235">
    <property type="entry name" value="Adenylate_kinase_Adk"/>
    <property type="match status" value="1"/>
</dbReference>
<comment type="similarity">
    <text evidence="9">Belongs to the adenylate kinase family. UMP-CMP kinase subfamily.</text>
</comment>